<dbReference type="AlphaFoldDB" id="A0A448L9A8"/>
<organism evidence="1 2">
    <name type="scientific">Segatella oris</name>
    <dbReference type="NCBI Taxonomy" id="28135"/>
    <lineage>
        <taxon>Bacteria</taxon>
        <taxon>Pseudomonadati</taxon>
        <taxon>Bacteroidota</taxon>
        <taxon>Bacteroidia</taxon>
        <taxon>Bacteroidales</taxon>
        <taxon>Prevotellaceae</taxon>
        <taxon>Segatella</taxon>
    </lineage>
</organism>
<accession>A0A448L9A8</accession>
<evidence type="ECO:0000313" key="1">
    <source>
        <dbReference type="EMBL" id="VEH16563.1"/>
    </source>
</evidence>
<dbReference type="EMBL" id="LR134384">
    <property type="protein sequence ID" value="VEH16563.1"/>
    <property type="molecule type" value="Genomic_DNA"/>
</dbReference>
<protein>
    <submittedName>
        <fullName evidence="1">Uncharacterized protein</fullName>
    </submittedName>
</protein>
<name>A0A448L9A8_9BACT</name>
<sequence length="55" mass="6389">MPQEALYNFNKKLKIPNNSIRHVFQFTTNEINISPTTPANLRHNSMQLQSLYTAI</sequence>
<dbReference type="Proteomes" id="UP000274578">
    <property type="component" value="Chromosome 1"/>
</dbReference>
<dbReference type="KEGG" id="poc:NCTC13071_02601"/>
<reference evidence="1 2" key="1">
    <citation type="submission" date="2018-12" db="EMBL/GenBank/DDBJ databases">
        <authorList>
            <consortium name="Pathogen Informatics"/>
        </authorList>
    </citation>
    <scope>NUCLEOTIDE SEQUENCE [LARGE SCALE GENOMIC DNA]</scope>
    <source>
        <strain evidence="1 2">NCTC13071</strain>
    </source>
</reference>
<evidence type="ECO:0000313" key="2">
    <source>
        <dbReference type="Proteomes" id="UP000274578"/>
    </source>
</evidence>
<proteinExistence type="predicted"/>
<gene>
    <name evidence="1" type="ORF">NCTC13071_02601</name>
</gene>